<organism evidence="1 2">
    <name type="scientific">Streptomyces hoynatensis</name>
    <dbReference type="NCBI Taxonomy" id="1141874"/>
    <lineage>
        <taxon>Bacteria</taxon>
        <taxon>Bacillati</taxon>
        <taxon>Actinomycetota</taxon>
        <taxon>Actinomycetes</taxon>
        <taxon>Kitasatosporales</taxon>
        <taxon>Streptomycetaceae</taxon>
        <taxon>Streptomyces</taxon>
    </lineage>
</organism>
<dbReference type="Pfam" id="PF13623">
    <property type="entry name" value="SurA_N_2"/>
    <property type="match status" value="1"/>
</dbReference>
<protein>
    <recommendedName>
        <fullName evidence="3">Lipoprotein</fullName>
    </recommendedName>
</protein>
<gene>
    <name evidence="1" type="ORF">D7294_26590</name>
</gene>
<proteinExistence type="predicted"/>
<evidence type="ECO:0000313" key="2">
    <source>
        <dbReference type="Proteomes" id="UP000272474"/>
    </source>
</evidence>
<dbReference type="AlphaFoldDB" id="A0A3A9YP19"/>
<reference evidence="1 2" key="1">
    <citation type="journal article" date="2014" name="Int. J. Syst. Evol. Microbiol.">
        <title>Streptomyces hoynatensis sp. nov., isolated from deep marine sediment.</title>
        <authorList>
            <person name="Veyisoglu A."/>
            <person name="Sahin N."/>
        </authorList>
    </citation>
    <scope>NUCLEOTIDE SEQUENCE [LARGE SCALE GENOMIC DNA]</scope>
    <source>
        <strain evidence="1 2">KCTC 29097</strain>
    </source>
</reference>
<evidence type="ECO:0000313" key="1">
    <source>
        <dbReference type="EMBL" id="RKN37729.1"/>
    </source>
</evidence>
<sequence>MLRRAWPSEGGLLKIVRPPTDHGSSQVKRRTSAASVAAAAAATAALLLSGCSSDNHPGAAAVVGGERISLASVQAQVEAVRAAQRAQPNGDQLLSGSGDLTRQTVNFLVYEEVLERAAADHGVRVSRRAVQEARDATEQSLGGAEALRQVALAPQSGLPVAGDEQIDRMLRSQLLYSGLAQRLGPAGDPQTAQQRLIEALTDTANEIGVDVNPRYGAWDAENITLAEADEPWLRAEEQAQAGGPVTLDG</sequence>
<comment type="caution">
    <text evidence="1">The sequence shown here is derived from an EMBL/GenBank/DDBJ whole genome shotgun (WGS) entry which is preliminary data.</text>
</comment>
<dbReference type="Gene3D" id="1.10.4030.10">
    <property type="entry name" value="Porin chaperone SurA, peptide-binding domain"/>
    <property type="match status" value="1"/>
</dbReference>
<dbReference type="Proteomes" id="UP000272474">
    <property type="component" value="Unassembled WGS sequence"/>
</dbReference>
<keyword evidence="2" id="KW-1185">Reference proteome</keyword>
<dbReference type="EMBL" id="RBAL01000022">
    <property type="protein sequence ID" value="RKN37729.1"/>
    <property type="molecule type" value="Genomic_DNA"/>
</dbReference>
<dbReference type="SUPFAM" id="SSF109998">
    <property type="entry name" value="Triger factor/SurA peptide-binding domain-like"/>
    <property type="match status" value="1"/>
</dbReference>
<dbReference type="InterPro" id="IPR027304">
    <property type="entry name" value="Trigger_fact/SurA_dom_sf"/>
</dbReference>
<evidence type="ECO:0008006" key="3">
    <source>
        <dbReference type="Google" id="ProtNLM"/>
    </source>
</evidence>
<name>A0A3A9YP19_9ACTN</name>
<accession>A0A3A9YP19</accession>